<dbReference type="InterPro" id="IPR036390">
    <property type="entry name" value="WH_DNA-bd_sf"/>
</dbReference>
<dbReference type="CDD" id="cd00090">
    <property type="entry name" value="HTH_ARSR"/>
    <property type="match status" value="1"/>
</dbReference>
<name>A0A4Q8ADA1_9MICC</name>
<sequence length="202" mass="21984">MEPDDYTPKPGEKVSTDPTQIRALAHPTRLALLDFLGTVTQATATECAEATGESVASCSFHLRSLAQHGFIEPGERSGREKPWKKVYGSFTQAIDPDEPGGADAVAAMGALSIRREAERLQDFMAQLPSFTTEDGNRNVVTTSSFYATDEEMADVREVLLGLAERFAGRGQEPGSRPEGSRRVHLFGALTLDVADARRKERS</sequence>
<evidence type="ECO:0000259" key="1">
    <source>
        <dbReference type="SMART" id="SM00418"/>
    </source>
</evidence>
<dbReference type="AlphaFoldDB" id="A0A4Q8ADA1"/>
<protein>
    <submittedName>
        <fullName evidence="2">Helix-turn-helix protein</fullName>
    </submittedName>
</protein>
<dbReference type="InterPro" id="IPR001845">
    <property type="entry name" value="HTH_ArsR_DNA-bd_dom"/>
</dbReference>
<evidence type="ECO:0000313" key="2">
    <source>
        <dbReference type="EMBL" id="RZU62168.1"/>
    </source>
</evidence>
<dbReference type="GO" id="GO:0003700">
    <property type="term" value="F:DNA-binding transcription factor activity"/>
    <property type="evidence" value="ECO:0007669"/>
    <property type="project" value="InterPro"/>
</dbReference>
<dbReference type="RefSeq" id="WP_130450732.1">
    <property type="nucleotide sequence ID" value="NZ_PGGT01000017.1"/>
</dbReference>
<accession>A0A4Q8ADA1</accession>
<organism evidence="2 3">
    <name type="scientific">Zhihengliuella halotolerans</name>
    <dbReference type="NCBI Taxonomy" id="370736"/>
    <lineage>
        <taxon>Bacteria</taxon>
        <taxon>Bacillati</taxon>
        <taxon>Actinomycetota</taxon>
        <taxon>Actinomycetes</taxon>
        <taxon>Micrococcales</taxon>
        <taxon>Micrococcaceae</taxon>
        <taxon>Zhihengliuella</taxon>
    </lineage>
</organism>
<comment type="caution">
    <text evidence="2">The sequence shown here is derived from an EMBL/GenBank/DDBJ whole genome shotgun (WGS) entry which is preliminary data.</text>
</comment>
<dbReference type="Gene3D" id="1.10.10.10">
    <property type="entry name" value="Winged helix-like DNA-binding domain superfamily/Winged helix DNA-binding domain"/>
    <property type="match status" value="1"/>
</dbReference>
<dbReference type="OrthoDB" id="7945987at2"/>
<dbReference type="InterPro" id="IPR011991">
    <property type="entry name" value="ArsR-like_HTH"/>
</dbReference>
<keyword evidence="3" id="KW-1185">Reference proteome</keyword>
<evidence type="ECO:0000313" key="3">
    <source>
        <dbReference type="Proteomes" id="UP000292685"/>
    </source>
</evidence>
<proteinExistence type="predicted"/>
<dbReference type="Pfam" id="PF12840">
    <property type="entry name" value="HTH_20"/>
    <property type="match status" value="1"/>
</dbReference>
<reference evidence="2 3" key="1">
    <citation type="submission" date="2019-02" db="EMBL/GenBank/DDBJ databases">
        <title>Sequencing the genomes of 1000 actinobacteria strains.</title>
        <authorList>
            <person name="Klenk H.-P."/>
        </authorList>
    </citation>
    <scope>NUCLEOTIDE SEQUENCE [LARGE SCALE GENOMIC DNA]</scope>
    <source>
        <strain evidence="2 3">DSM 17364</strain>
    </source>
</reference>
<gene>
    <name evidence="2" type="ORF">EV380_1758</name>
</gene>
<feature type="domain" description="HTH arsR-type" evidence="1">
    <location>
        <begin position="19"/>
        <end position="164"/>
    </location>
</feature>
<dbReference type="EMBL" id="SHLA01000001">
    <property type="protein sequence ID" value="RZU62168.1"/>
    <property type="molecule type" value="Genomic_DNA"/>
</dbReference>
<dbReference type="SMART" id="SM00418">
    <property type="entry name" value="HTH_ARSR"/>
    <property type="match status" value="1"/>
</dbReference>
<dbReference type="SUPFAM" id="SSF46785">
    <property type="entry name" value="Winged helix' DNA-binding domain"/>
    <property type="match status" value="1"/>
</dbReference>
<dbReference type="InterPro" id="IPR036388">
    <property type="entry name" value="WH-like_DNA-bd_sf"/>
</dbReference>
<dbReference type="Proteomes" id="UP000292685">
    <property type="component" value="Unassembled WGS sequence"/>
</dbReference>